<dbReference type="EMBL" id="JABCUV010000005">
    <property type="protein sequence ID" value="NMW93124.1"/>
    <property type="molecule type" value="Genomic_DNA"/>
</dbReference>
<evidence type="ECO:0000313" key="5">
    <source>
        <dbReference type="Proteomes" id="UP000575397"/>
    </source>
</evidence>
<feature type="transmembrane region" description="Helical" evidence="1">
    <location>
        <begin position="133"/>
        <end position="155"/>
    </location>
</feature>
<dbReference type="RefSeq" id="WP_114989744.1">
    <property type="nucleotide sequence ID" value="NZ_CAMPNB010000013.1"/>
</dbReference>
<evidence type="ECO:0000256" key="1">
    <source>
        <dbReference type="SAM" id="Phobius"/>
    </source>
</evidence>
<feature type="transmembrane region" description="Helical" evidence="1">
    <location>
        <begin position="228"/>
        <end position="248"/>
    </location>
</feature>
<feature type="transmembrane region" description="Helical" evidence="1">
    <location>
        <begin position="6"/>
        <end position="29"/>
    </location>
</feature>
<name>A0A378PBK3_9ACTO</name>
<dbReference type="EMBL" id="JABCUS010000029">
    <property type="protein sequence ID" value="NMX04288.1"/>
    <property type="molecule type" value="Genomic_DNA"/>
</dbReference>
<feature type="transmembrane region" description="Helical" evidence="1">
    <location>
        <begin position="187"/>
        <end position="208"/>
    </location>
</feature>
<feature type="domain" description="DUF7973" evidence="2">
    <location>
        <begin position="221"/>
        <end position="322"/>
    </location>
</feature>
<keyword evidence="1" id="KW-0812">Transmembrane</keyword>
<keyword evidence="1" id="KW-0472">Membrane</keyword>
<organism evidence="4 5">
    <name type="scientific">Mobiluncus mulieris</name>
    <dbReference type="NCBI Taxonomy" id="2052"/>
    <lineage>
        <taxon>Bacteria</taxon>
        <taxon>Bacillati</taxon>
        <taxon>Actinomycetota</taxon>
        <taxon>Actinomycetes</taxon>
        <taxon>Actinomycetales</taxon>
        <taxon>Actinomycetaceae</taxon>
        <taxon>Mobiluncus</taxon>
    </lineage>
</organism>
<keyword evidence="1" id="KW-1133">Transmembrane helix</keyword>
<evidence type="ECO:0000313" key="6">
    <source>
        <dbReference type="Proteomes" id="UP000582487"/>
    </source>
</evidence>
<evidence type="ECO:0000313" key="3">
    <source>
        <dbReference type="EMBL" id="NMW93124.1"/>
    </source>
</evidence>
<feature type="transmembrane region" description="Helical" evidence="1">
    <location>
        <begin position="105"/>
        <end position="127"/>
    </location>
</feature>
<feature type="transmembrane region" description="Helical" evidence="1">
    <location>
        <begin position="269"/>
        <end position="289"/>
    </location>
</feature>
<protein>
    <recommendedName>
        <fullName evidence="2">DUF7973 domain-containing protein</fullName>
    </recommendedName>
</protein>
<dbReference type="Proteomes" id="UP000582487">
    <property type="component" value="Unassembled WGS sequence"/>
</dbReference>
<evidence type="ECO:0000259" key="2">
    <source>
        <dbReference type="Pfam" id="PF25928"/>
    </source>
</evidence>
<dbReference type="AlphaFoldDB" id="A0A378PBK3"/>
<evidence type="ECO:0000313" key="4">
    <source>
        <dbReference type="EMBL" id="NMX04288.1"/>
    </source>
</evidence>
<feature type="transmembrane region" description="Helical" evidence="1">
    <location>
        <begin position="60"/>
        <end position="84"/>
    </location>
</feature>
<dbReference type="InterPro" id="IPR058279">
    <property type="entry name" value="DUF7973"/>
</dbReference>
<comment type="caution">
    <text evidence="4">The sequence shown here is derived from an EMBL/GenBank/DDBJ whole genome shotgun (WGS) entry which is preliminary data.</text>
</comment>
<gene>
    <name evidence="3" type="ORF">HHJ74_05365</name>
    <name evidence="4" type="ORF">HHJ77_10315</name>
</gene>
<sequence>MTPDLAMQFVESITIFGLIASIGGGFFGAAIGANNAFGFTGIAIFVAFAIAYATGSDVGFTYLAFGPAFGPHVAFAGGVAASAYAAGKKQLMADTGGGRDINQPLAGLGHPDVLLVGAVFGVGGYLLQKGIAMIPWFGTHTDSVALTVFISGIIARICFSKTKPFAWVSKPEGTKRWLDWQEKPSQYLTLGAFSGLFGAGIALTLAHFAHHTADKGIADVIMANSQALPFALSAICIFIICFGIKVPVTHHMTIMAALAAVKFLPVVGYNFYVALVIGVVFGMIAALVAEFIAHLCYDGGDTHIDPPAGAIWPTTTIILGLSSVLG</sequence>
<feature type="domain" description="DUF7973" evidence="2">
    <location>
        <begin position="12"/>
        <end position="160"/>
    </location>
</feature>
<dbReference type="Pfam" id="PF25928">
    <property type="entry name" value="DUF7973"/>
    <property type="match status" value="2"/>
</dbReference>
<feature type="transmembrane region" description="Helical" evidence="1">
    <location>
        <begin position="309"/>
        <end position="325"/>
    </location>
</feature>
<proteinExistence type="predicted"/>
<accession>A0A378PBK3</accession>
<reference evidence="5 6" key="1">
    <citation type="submission" date="2020-04" db="EMBL/GenBank/DDBJ databases">
        <title>Antimicrobial susceptibility and clonality of vaginal-derived multi-drug resistant Mobiluncus isolates in China.</title>
        <authorList>
            <person name="Zhang X."/>
        </authorList>
    </citation>
    <scope>NUCLEOTIDE SEQUENCE [LARGE SCALE GENOMIC DNA]</scope>
    <source>
        <strain evidence="4 5">12</strain>
        <strain evidence="3 6">7</strain>
    </source>
</reference>
<feature type="transmembrane region" description="Helical" evidence="1">
    <location>
        <begin position="36"/>
        <end position="54"/>
    </location>
</feature>
<dbReference type="Proteomes" id="UP000575397">
    <property type="component" value="Unassembled WGS sequence"/>
</dbReference>